<evidence type="ECO:0000259" key="3">
    <source>
        <dbReference type="Pfam" id="PF06985"/>
    </source>
</evidence>
<keyword evidence="2" id="KW-1133">Transmembrane helix</keyword>
<accession>A0ABR4BTQ0</accession>
<sequence length="783" mass="89187">MSLLWISTLARLRQPALGIKGCFGRSSLVSRSIRTRSFRRRKPSTTTNETDSRPARLPRPPTGGVLCFALLGTVTIGVFGFAATPYVRRLIEGPGYEYQSLKKADDIRILVLEAGQEDEPLRCHVKDISLSSNTPYEALSYVWGDSTVKVPIECSGRKLNITTNLFDALKRFRHPDADRVLWVDAICINQFDLEEKNIQVPLMKDIYSKASVVLIWLGPGSEETDRAWGALAQMNTYFHKHLTHYTAADSTRYFTLQTAVEKGLAPRRTSLDRKQTEEIRQLDWNAIASLLRLPWFTRAWTMQEYVKAPRAVVVCGTKSTTFNHFSMPLIEIYCQYIATTRTSELRVGVTFPIEAIWSIREMSLLRAKAATRRQKKPLLDLVKQNNVRAATNPRDKIYGFLGMATDLEAGDWPLYPKYNLPVEEVYKQFARWCIEKSGNLDILSSIRDYKVHSTLGSVPSWTPDWIDHGGLRDTEMSPVTTYAGGKGHKAQVSISPEDDNVLRVKGFIVDRLDRLAISYYQYTLWDDYRRLRYPEMVQSGEGGSIRAAMVARFLSENVAIHYLDGLVAALQAVRKYSSNKSSSAVLRDIVWVEDCKNIASGGTGQMSEERYEIFWRTIASNRLAKVDVNRVVIQDPAPGYFKWEFKKHLKLLDDLREGRRTLNYGMAPYQTGMVDFNALHVQQRPGTFLHQDEYDRWKHVSQVFVEKRRMRFCSTASGNLGWAPNPAQEGDLMCIFYGAKTPHVLRPCGDGKFKLIGVGYLHGMMHGEVLKMKQFQEQEFAIC</sequence>
<feature type="domain" description="Heterokaryon incompatibility" evidence="3">
    <location>
        <begin position="136"/>
        <end position="304"/>
    </location>
</feature>
<dbReference type="InterPro" id="IPR052895">
    <property type="entry name" value="HetReg/Transcr_Mod"/>
</dbReference>
<feature type="region of interest" description="Disordered" evidence="1">
    <location>
        <begin position="37"/>
        <end position="58"/>
    </location>
</feature>
<feature type="transmembrane region" description="Helical" evidence="2">
    <location>
        <begin position="63"/>
        <end position="83"/>
    </location>
</feature>
<dbReference type="Pfam" id="PF06985">
    <property type="entry name" value="HET"/>
    <property type="match status" value="1"/>
</dbReference>
<keyword evidence="2" id="KW-0472">Membrane</keyword>
<dbReference type="Pfam" id="PF26639">
    <property type="entry name" value="Het-6_barrel"/>
    <property type="match status" value="1"/>
</dbReference>
<dbReference type="PANTHER" id="PTHR24148">
    <property type="entry name" value="ANKYRIN REPEAT DOMAIN-CONTAINING PROTEIN 39 HOMOLOG-RELATED"/>
    <property type="match status" value="1"/>
</dbReference>
<comment type="caution">
    <text evidence="4">The sequence shown here is derived from an EMBL/GenBank/DDBJ whole genome shotgun (WGS) entry which is preliminary data.</text>
</comment>
<protein>
    <recommendedName>
        <fullName evidence="3">Heterokaryon incompatibility domain-containing protein</fullName>
    </recommendedName>
</protein>
<proteinExistence type="predicted"/>
<organism evidence="4 5">
    <name type="scientific">Oculimacula yallundae</name>
    <dbReference type="NCBI Taxonomy" id="86028"/>
    <lineage>
        <taxon>Eukaryota</taxon>
        <taxon>Fungi</taxon>
        <taxon>Dikarya</taxon>
        <taxon>Ascomycota</taxon>
        <taxon>Pezizomycotina</taxon>
        <taxon>Leotiomycetes</taxon>
        <taxon>Helotiales</taxon>
        <taxon>Ploettnerulaceae</taxon>
        <taxon>Oculimacula</taxon>
    </lineage>
</organism>
<dbReference type="Proteomes" id="UP001595075">
    <property type="component" value="Unassembled WGS sequence"/>
</dbReference>
<dbReference type="PANTHER" id="PTHR24148:SF64">
    <property type="entry name" value="HETEROKARYON INCOMPATIBILITY DOMAIN-CONTAINING PROTEIN"/>
    <property type="match status" value="1"/>
</dbReference>
<evidence type="ECO:0000256" key="1">
    <source>
        <dbReference type="SAM" id="MobiDB-lite"/>
    </source>
</evidence>
<name>A0ABR4BTQ0_9HELO</name>
<reference evidence="4 5" key="1">
    <citation type="journal article" date="2024" name="Commun. Biol.">
        <title>Comparative genomic analysis of thermophilic fungi reveals convergent evolutionary adaptations and gene losses.</title>
        <authorList>
            <person name="Steindorff A.S."/>
            <person name="Aguilar-Pontes M.V."/>
            <person name="Robinson A.J."/>
            <person name="Andreopoulos B."/>
            <person name="LaButti K."/>
            <person name="Kuo A."/>
            <person name="Mondo S."/>
            <person name="Riley R."/>
            <person name="Otillar R."/>
            <person name="Haridas S."/>
            <person name="Lipzen A."/>
            <person name="Grimwood J."/>
            <person name="Schmutz J."/>
            <person name="Clum A."/>
            <person name="Reid I.D."/>
            <person name="Moisan M.C."/>
            <person name="Butler G."/>
            <person name="Nguyen T.T.M."/>
            <person name="Dewar K."/>
            <person name="Conant G."/>
            <person name="Drula E."/>
            <person name="Henrissat B."/>
            <person name="Hansel C."/>
            <person name="Singer S."/>
            <person name="Hutchinson M.I."/>
            <person name="de Vries R.P."/>
            <person name="Natvig D.O."/>
            <person name="Powell A.J."/>
            <person name="Tsang A."/>
            <person name="Grigoriev I.V."/>
        </authorList>
    </citation>
    <scope>NUCLEOTIDE SEQUENCE [LARGE SCALE GENOMIC DNA]</scope>
    <source>
        <strain evidence="4 5">CBS 494.80</strain>
    </source>
</reference>
<evidence type="ECO:0000256" key="2">
    <source>
        <dbReference type="SAM" id="Phobius"/>
    </source>
</evidence>
<evidence type="ECO:0000313" key="4">
    <source>
        <dbReference type="EMBL" id="KAL2060481.1"/>
    </source>
</evidence>
<evidence type="ECO:0000313" key="5">
    <source>
        <dbReference type="Proteomes" id="UP001595075"/>
    </source>
</evidence>
<keyword evidence="2" id="KW-0812">Transmembrane</keyword>
<gene>
    <name evidence="4" type="ORF">VTL71DRAFT_9512</name>
</gene>
<keyword evidence="5" id="KW-1185">Reference proteome</keyword>
<dbReference type="InterPro" id="IPR010730">
    <property type="entry name" value="HET"/>
</dbReference>
<dbReference type="EMBL" id="JAZHXI010000022">
    <property type="protein sequence ID" value="KAL2060481.1"/>
    <property type="molecule type" value="Genomic_DNA"/>
</dbReference>